<dbReference type="Proteomes" id="UP000325598">
    <property type="component" value="Unassembled WGS sequence"/>
</dbReference>
<dbReference type="GeneID" id="96755525"/>
<gene>
    <name evidence="2" type="ORF">San01_25940</name>
</gene>
<feature type="region of interest" description="Disordered" evidence="1">
    <location>
        <begin position="70"/>
        <end position="105"/>
    </location>
</feature>
<proteinExistence type="predicted"/>
<feature type="compositionally biased region" description="Basic residues" evidence="1">
    <location>
        <begin position="24"/>
        <end position="34"/>
    </location>
</feature>
<name>A0A5J4L6V7_9ACTN</name>
<evidence type="ECO:0000313" key="3">
    <source>
        <dbReference type="Proteomes" id="UP000325598"/>
    </source>
</evidence>
<comment type="caution">
    <text evidence="2">The sequence shown here is derived from an EMBL/GenBank/DDBJ whole genome shotgun (WGS) entry which is preliminary data.</text>
</comment>
<keyword evidence="3" id="KW-1185">Reference proteome</keyword>
<dbReference type="EMBL" id="BLAG01000007">
    <property type="protein sequence ID" value="GES30107.1"/>
    <property type="molecule type" value="Genomic_DNA"/>
</dbReference>
<evidence type="ECO:0000313" key="2">
    <source>
        <dbReference type="EMBL" id="GES30107.1"/>
    </source>
</evidence>
<dbReference type="AlphaFoldDB" id="A0A5J4L6V7"/>
<organism evidence="2 3">
    <name type="scientific">Streptomyces angustmyceticus</name>
    <dbReference type="NCBI Taxonomy" id="285578"/>
    <lineage>
        <taxon>Bacteria</taxon>
        <taxon>Bacillati</taxon>
        <taxon>Actinomycetota</taxon>
        <taxon>Actinomycetes</taxon>
        <taxon>Kitasatosporales</taxon>
        <taxon>Streptomycetaceae</taxon>
        <taxon>Streptomyces</taxon>
    </lineage>
</organism>
<dbReference type="RefSeq" id="WP_086721783.1">
    <property type="nucleotide sequence ID" value="NZ_BLAG01000007.1"/>
</dbReference>
<feature type="compositionally biased region" description="Low complexity" evidence="1">
    <location>
        <begin position="70"/>
        <end position="85"/>
    </location>
</feature>
<reference evidence="2 3" key="1">
    <citation type="submission" date="2019-10" db="EMBL/GenBank/DDBJ databases">
        <title>Whole genome shotgun sequence of Streptomyces angustmyceticus NBRC 3934.</title>
        <authorList>
            <person name="Hosoyama A."/>
            <person name="Ichikawa N."/>
            <person name="Kimura A."/>
            <person name="Kitahashi Y."/>
            <person name="Komaki H."/>
            <person name="Uohara A."/>
        </authorList>
    </citation>
    <scope>NUCLEOTIDE SEQUENCE [LARGE SCALE GENOMIC DNA]</scope>
    <source>
        <strain evidence="2 3">NBRC 3934</strain>
    </source>
</reference>
<protein>
    <submittedName>
        <fullName evidence="2">Uncharacterized protein</fullName>
    </submittedName>
</protein>
<sequence>MTTADTSGPTGPFDQPSGPDGSRRAVRHRPRLRSPGHQARAETSGRSSPPAGLLAAGLGVAVVVAPPAAAALRAGRPAAPAGDGSPAPPRPGRGASRSRYPAFTR</sequence>
<accession>A0A5J4L6V7</accession>
<feature type="region of interest" description="Disordered" evidence="1">
    <location>
        <begin position="1"/>
        <end position="53"/>
    </location>
</feature>
<evidence type="ECO:0000256" key="1">
    <source>
        <dbReference type="SAM" id="MobiDB-lite"/>
    </source>
</evidence>